<dbReference type="InterPro" id="IPR000073">
    <property type="entry name" value="AB_hydrolase_1"/>
</dbReference>
<dbReference type="GO" id="GO:0018785">
    <property type="term" value="F:haloacetate dehalogenase activity"/>
    <property type="evidence" value="ECO:0007669"/>
    <property type="project" value="UniProtKB-EC"/>
</dbReference>
<dbReference type="AlphaFoldDB" id="A0A6M4GYL3"/>
<dbReference type="KEGG" id="uru:DSM104443_03445"/>
<proteinExistence type="predicted"/>
<evidence type="ECO:0000259" key="1">
    <source>
        <dbReference type="Pfam" id="PF00561"/>
    </source>
</evidence>
<dbReference type="GO" id="GO:0046464">
    <property type="term" value="P:acylglycerol catabolic process"/>
    <property type="evidence" value="ECO:0007669"/>
    <property type="project" value="TreeGrafter"/>
</dbReference>
<organism evidence="2 3">
    <name type="scientific">Usitatibacter rugosus</name>
    <dbReference type="NCBI Taxonomy" id="2732067"/>
    <lineage>
        <taxon>Bacteria</taxon>
        <taxon>Pseudomonadati</taxon>
        <taxon>Pseudomonadota</taxon>
        <taxon>Betaproteobacteria</taxon>
        <taxon>Nitrosomonadales</taxon>
        <taxon>Usitatibacteraceae</taxon>
        <taxon>Usitatibacter</taxon>
    </lineage>
</organism>
<sequence>MSAPLFEGFRDTRIRTGETEIAAWVGGSGPPLLLLHGYPQTRAIWHRVAPRLARRYTVVASDLRGYGDSAKPAGGTDHAGYSKRAMAADQVELMRSLGHESFFLAGHDRGGRVAHRLAADHPKAVTKVAVLDIAPTLAMYEQTTEAFARAYWHWFFLILPAPQPERMIGGDRLAYLHFKIGQGRAGMKPFAREALAEYERCFTDESIHAMCEDYRAAAAIDLVHDRADRDAGRKLPMPLLALWGGHGVVEACFKPVDEWLRVAQDAKGHALPAGHYLPEEVPEQVADEFEGFFK</sequence>
<dbReference type="PANTHER" id="PTHR43798:SF33">
    <property type="entry name" value="HYDROLASE, PUTATIVE (AFU_ORTHOLOGUE AFUA_2G14860)-RELATED"/>
    <property type="match status" value="1"/>
</dbReference>
<dbReference type="PRINTS" id="PR00111">
    <property type="entry name" value="ABHYDROLASE"/>
</dbReference>
<evidence type="ECO:0000313" key="3">
    <source>
        <dbReference type="Proteomes" id="UP000501534"/>
    </source>
</evidence>
<dbReference type="Pfam" id="PF00561">
    <property type="entry name" value="Abhydrolase_1"/>
    <property type="match status" value="1"/>
</dbReference>
<dbReference type="Proteomes" id="UP000501534">
    <property type="component" value="Chromosome"/>
</dbReference>
<keyword evidence="2" id="KW-0378">Hydrolase</keyword>
<name>A0A6M4GYL3_9PROT</name>
<dbReference type="GO" id="GO:0016020">
    <property type="term" value="C:membrane"/>
    <property type="evidence" value="ECO:0007669"/>
    <property type="project" value="TreeGrafter"/>
</dbReference>
<dbReference type="PANTHER" id="PTHR43798">
    <property type="entry name" value="MONOACYLGLYCEROL LIPASE"/>
    <property type="match status" value="1"/>
</dbReference>
<protein>
    <submittedName>
        <fullName evidence="2">Fluoroacetate dehalogenase</fullName>
        <ecNumber evidence="2">3.8.1.3</ecNumber>
    </submittedName>
</protein>
<dbReference type="RefSeq" id="WP_171094496.1">
    <property type="nucleotide sequence ID" value="NZ_CP053069.1"/>
</dbReference>
<keyword evidence="3" id="KW-1185">Reference proteome</keyword>
<dbReference type="SUPFAM" id="SSF53474">
    <property type="entry name" value="alpha/beta-Hydrolases"/>
    <property type="match status" value="1"/>
</dbReference>
<dbReference type="InterPro" id="IPR050266">
    <property type="entry name" value="AB_hydrolase_sf"/>
</dbReference>
<feature type="domain" description="AB hydrolase-1" evidence="1">
    <location>
        <begin position="30"/>
        <end position="162"/>
    </location>
</feature>
<dbReference type="InterPro" id="IPR029058">
    <property type="entry name" value="AB_hydrolase_fold"/>
</dbReference>
<evidence type="ECO:0000313" key="2">
    <source>
        <dbReference type="EMBL" id="QJR12359.1"/>
    </source>
</evidence>
<reference evidence="2 3" key="1">
    <citation type="submission" date="2020-04" db="EMBL/GenBank/DDBJ databases">
        <title>Usitatibacter rugosus gen. nov., sp. nov. and Usitatibacter palustris sp. nov., novel members of Usitatibacteraceae fam. nov. within the order Nitrosomonadales isolated from soil.</title>
        <authorList>
            <person name="Huber K.J."/>
            <person name="Neumann-Schaal M."/>
            <person name="Geppert A."/>
            <person name="Luckner M."/>
            <person name="Wanner G."/>
            <person name="Overmann J."/>
        </authorList>
    </citation>
    <scope>NUCLEOTIDE SEQUENCE [LARGE SCALE GENOMIC DNA]</scope>
    <source>
        <strain evidence="2 3">0125_3</strain>
    </source>
</reference>
<dbReference type="EMBL" id="CP053069">
    <property type="protein sequence ID" value="QJR12359.1"/>
    <property type="molecule type" value="Genomic_DNA"/>
</dbReference>
<gene>
    <name evidence="2" type="ORF">DSM104443_03445</name>
</gene>
<dbReference type="EC" id="3.8.1.3" evidence="2"/>
<accession>A0A6M4GYL3</accession>
<dbReference type="GO" id="GO:0047372">
    <property type="term" value="F:monoacylglycerol lipase activity"/>
    <property type="evidence" value="ECO:0007669"/>
    <property type="project" value="TreeGrafter"/>
</dbReference>
<dbReference type="Gene3D" id="3.40.50.1820">
    <property type="entry name" value="alpha/beta hydrolase"/>
    <property type="match status" value="1"/>
</dbReference>